<accession>X1FMD5</accession>
<feature type="domain" description="RmlD-like substrate binding" evidence="1">
    <location>
        <begin position="1"/>
        <end position="158"/>
    </location>
</feature>
<sequence>PVNAYGRTKLAGEKLLADSGCAHCIIRIEWTYGHARENFITKLIEHTKADRNIRIVDDQTGSPTATTQVAETICELLQKKPQGLFHFAACGYISRFEVAKFIFDTLRMSVNLTACKSSDYITAAARPLNSRFDCSKIQAMLDKPIKMWQIPLKQFLEQL</sequence>
<dbReference type="Pfam" id="PF04321">
    <property type="entry name" value="RmlD_sub_bind"/>
    <property type="match status" value="1"/>
</dbReference>
<dbReference type="PANTHER" id="PTHR10491:SF4">
    <property type="entry name" value="METHIONINE ADENOSYLTRANSFERASE 2 SUBUNIT BETA"/>
    <property type="match status" value="1"/>
</dbReference>
<proteinExistence type="predicted"/>
<evidence type="ECO:0000313" key="2">
    <source>
        <dbReference type="EMBL" id="GAH46851.1"/>
    </source>
</evidence>
<name>X1FMD5_9ZZZZ</name>
<reference evidence="2" key="1">
    <citation type="journal article" date="2014" name="Front. Microbiol.">
        <title>High frequency of phylogenetically diverse reductive dehalogenase-homologous genes in deep subseafloor sedimentary metagenomes.</title>
        <authorList>
            <person name="Kawai M."/>
            <person name="Futagami T."/>
            <person name="Toyoda A."/>
            <person name="Takaki Y."/>
            <person name="Nishi S."/>
            <person name="Hori S."/>
            <person name="Arai W."/>
            <person name="Tsubouchi T."/>
            <person name="Morono Y."/>
            <person name="Uchiyama I."/>
            <person name="Ito T."/>
            <person name="Fujiyama A."/>
            <person name="Inagaki F."/>
            <person name="Takami H."/>
        </authorList>
    </citation>
    <scope>NUCLEOTIDE SEQUENCE</scope>
    <source>
        <strain evidence="2">Expedition CK06-06</strain>
    </source>
</reference>
<feature type="non-terminal residue" evidence="2">
    <location>
        <position position="1"/>
    </location>
</feature>
<evidence type="ECO:0000259" key="1">
    <source>
        <dbReference type="Pfam" id="PF04321"/>
    </source>
</evidence>
<comment type="caution">
    <text evidence="2">The sequence shown here is derived from an EMBL/GenBank/DDBJ whole genome shotgun (WGS) entry which is preliminary data.</text>
</comment>
<gene>
    <name evidence="2" type="ORF">S03H2_12461</name>
</gene>
<dbReference type="InterPro" id="IPR005913">
    <property type="entry name" value="dTDP_dehydrorham_reduct"/>
</dbReference>
<dbReference type="PANTHER" id="PTHR10491">
    <property type="entry name" value="DTDP-4-DEHYDRORHAMNOSE REDUCTASE"/>
    <property type="match status" value="1"/>
</dbReference>
<dbReference type="InterPro" id="IPR036291">
    <property type="entry name" value="NAD(P)-bd_dom_sf"/>
</dbReference>
<dbReference type="Gene3D" id="3.40.50.720">
    <property type="entry name" value="NAD(P)-binding Rossmann-like Domain"/>
    <property type="match status" value="1"/>
</dbReference>
<dbReference type="EMBL" id="BARU01006340">
    <property type="protein sequence ID" value="GAH46851.1"/>
    <property type="molecule type" value="Genomic_DNA"/>
</dbReference>
<dbReference type="InterPro" id="IPR029903">
    <property type="entry name" value="RmlD-like-bd"/>
</dbReference>
<protein>
    <recommendedName>
        <fullName evidence="1">RmlD-like substrate binding domain-containing protein</fullName>
    </recommendedName>
</protein>
<organism evidence="2">
    <name type="scientific">marine sediment metagenome</name>
    <dbReference type="NCBI Taxonomy" id="412755"/>
    <lineage>
        <taxon>unclassified sequences</taxon>
        <taxon>metagenomes</taxon>
        <taxon>ecological metagenomes</taxon>
    </lineage>
</organism>
<dbReference type="AlphaFoldDB" id="X1FMD5"/>
<dbReference type="SUPFAM" id="SSF51735">
    <property type="entry name" value="NAD(P)-binding Rossmann-fold domains"/>
    <property type="match status" value="1"/>
</dbReference>